<evidence type="ECO:0000256" key="2">
    <source>
        <dbReference type="ARBA" id="ARBA00023004"/>
    </source>
</evidence>
<dbReference type="SUPFAM" id="SSF54862">
    <property type="entry name" value="4Fe-4S ferredoxins"/>
    <property type="match status" value="1"/>
</dbReference>
<dbReference type="InterPro" id="IPR007525">
    <property type="entry name" value="FrhB_FdhB_C"/>
</dbReference>
<name>A0A4R6LKM7_9FIRM</name>
<keyword evidence="2" id="KW-0408">Iron</keyword>
<evidence type="ECO:0000256" key="3">
    <source>
        <dbReference type="ARBA" id="ARBA00023014"/>
    </source>
</evidence>
<dbReference type="PROSITE" id="PS00198">
    <property type="entry name" value="4FE4S_FER_1"/>
    <property type="match status" value="2"/>
</dbReference>
<accession>A0A4R6LKM7</accession>
<reference evidence="5 6" key="1">
    <citation type="submission" date="2019-03" db="EMBL/GenBank/DDBJ databases">
        <title>Subsurface microbial communities from deep shales in Ohio and West Virginia, USA.</title>
        <authorList>
            <person name="Wrighton K."/>
        </authorList>
    </citation>
    <scope>NUCLEOTIDE SEQUENCE [LARGE SCALE GENOMIC DNA]</scope>
    <source>
        <strain evidence="5 6">MA284_T2</strain>
    </source>
</reference>
<dbReference type="Pfam" id="PF04422">
    <property type="entry name" value="FrhB_FdhB_N"/>
    <property type="match status" value="1"/>
</dbReference>
<proteinExistence type="predicted"/>
<dbReference type="InterPro" id="IPR007516">
    <property type="entry name" value="Co_F420_Hydgase/DH_bsu_N"/>
</dbReference>
<comment type="caution">
    <text evidence="5">The sequence shown here is derived from an EMBL/GenBank/DDBJ whole genome shotgun (WGS) entry which is preliminary data.</text>
</comment>
<dbReference type="Proteomes" id="UP000295064">
    <property type="component" value="Unassembled WGS sequence"/>
</dbReference>
<dbReference type="Pfam" id="PF04432">
    <property type="entry name" value="FrhB_FdhB_C"/>
    <property type="match status" value="1"/>
</dbReference>
<gene>
    <name evidence="5" type="ORF">DFR79_12234</name>
</gene>
<dbReference type="GO" id="GO:0052592">
    <property type="term" value="F:oxidoreductase activity, acting on CH or CH2 groups, with an iron-sulfur protein as acceptor"/>
    <property type="evidence" value="ECO:0007669"/>
    <property type="project" value="TreeGrafter"/>
</dbReference>
<dbReference type="GO" id="GO:0046872">
    <property type="term" value="F:metal ion binding"/>
    <property type="evidence" value="ECO:0007669"/>
    <property type="project" value="UniProtKB-KW"/>
</dbReference>
<feature type="domain" description="4Fe-4S ferredoxin-type" evidence="4">
    <location>
        <begin position="3"/>
        <end position="33"/>
    </location>
</feature>
<dbReference type="InterPro" id="IPR045220">
    <property type="entry name" value="FRHB/FDHB/HCAR-like"/>
</dbReference>
<dbReference type="Pfam" id="PF13187">
    <property type="entry name" value="Fer4_9"/>
    <property type="match status" value="1"/>
</dbReference>
<evidence type="ECO:0000256" key="1">
    <source>
        <dbReference type="ARBA" id="ARBA00022723"/>
    </source>
</evidence>
<dbReference type="EMBL" id="SNWX01000022">
    <property type="protein sequence ID" value="TDO84356.1"/>
    <property type="molecule type" value="Genomic_DNA"/>
</dbReference>
<protein>
    <submittedName>
        <fullName evidence="5">Coenzyme F420 hydrogenase subunit beta</fullName>
    </submittedName>
</protein>
<dbReference type="GO" id="GO:0051536">
    <property type="term" value="F:iron-sulfur cluster binding"/>
    <property type="evidence" value="ECO:0007669"/>
    <property type="project" value="UniProtKB-KW"/>
</dbReference>
<dbReference type="InterPro" id="IPR017900">
    <property type="entry name" value="4Fe4S_Fe_S_CS"/>
</dbReference>
<keyword evidence="3" id="KW-0411">Iron-sulfur</keyword>
<dbReference type="PANTHER" id="PTHR31332">
    <property type="entry name" value="7-HYDROXYMETHYL CHLOROPHYLL A REDUCTASE, CHLOROPLASTIC"/>
    <property type="match status" value="1"/>
</dbReference>
<dbReference type="PROSITE" id="PS51379">
    <property type="entry name" value="4FE4S_FER_2"/>
    <property type="match status" value="2"/>
</dbReference>
<dbReference type="Gene3D" id="3.30.70.20">
    <property type="match status" value="1"/>
</dbReference>
<dbReference type="RefSeq" id="WP_133515695.1">
    <property type="nucleotide sequence ID" value="NZ_SNWX01000022.1"/>
</dbReference>
<feature type="domain" description="4Fe-4S ferredoxin-type" evidence="4">
    <location>
        <begin position="37"/>
        <end position="66"/>
    </location>
</feature>
<organism evidence="5 6">
    <name type="scientific">Halanaerobium saccharolyticum</name>
    <dbReference type="NCBI Taxonomy" id="43595"/>
    <lineage>
        <taxon>Bacteria</taxon>
        <taxon>Bacillati</taxon>
        <taxon>Bacillota</taxon>
        <taxon>Clostridia</taxon>
        <taxon>Halanaerobiales</taxon>
        <taxon>Halanaerobiaceae</taxon>
        <taxon>Halanaerobium</taxon>
    </lineage>
</organism>
<evidence type="ECO:0000259" key="4">
    <source>
        <dbReference type="PROSITE" id="PS51379"/>
    </source>
</evidence>
<dbReference type="OrthoDB" id="430408at2"/>
<dbReference type="AlphaFoldDB" id="A0A4R6LKM7"/>
<evidence type="ECO:0000313" key="6">
    <source>
        <dbReference type="Proteomes" id="UP000295064"/>
    </source>
</evidence>
<dbReference type="InterPro" id="IPR017896">
    <property type="entry name" value="4Fe4S_Fe-S-bd"/>
</dbReference>
<keyword evidence="1" id="KW-0479">Metal-binding</keyword>
<dbReference type="PANTHER" id="PTHR31332:SF0">
    <property type="entry name" value="7-HYDROXYMETHYL CHLOROPHYLL A REDUCTASE, CHLOROPLASTIC"/>
    <property type="match status" value="1"/>
</dbReference>
<sequence>MKNVGDMDLDYLCTGCGGCEVICPTDAIKIKLKNDVYLPQVDDNKCIKCNKCLLGCPGLSLNSKKYSDMILKVEESTKEDFMLGKFISNYLAYSTDKKLRFEAATGGLATSILIYLFNENIINGAVVTKMNEQDKTKSKTFVAQSIEEIRSAKTSKYCSTHPLSTLKELKKTSKDKKFAFVGLPCHIHGLRKIQEQEKWVKDKIIFSIGILCTHSVDYSGTRLILDKMACGKENLIGIQYRGNGWPGSAAIEYKDKKISIPLENYWNPYFGPYFFTPYRCISCNDLTAELADVSLGDALLKDIEENDDQGTSIVISRNNFVEKIIKKMADKNLLSIEKISKNIIKESQQNILIRKKVTLAYRLSLFRFFSKAIPETEDKISFSNDMISQKTKGYLGAFLIWFNSYLSKTKIGYNIIKLLPVNFLKKYSYYVNRIAGRK</sequence>
<evidence type="ECO:0000313" key="5">
    <source>
        <dbReference type="EMBL" id="TDO84356.1"/>
    </source>
</evidence>